<dbReference type="EMBL" id="LUUI01000092">
    <property type="protein sequence ID" value="OAI16906.1"/>
    <property type="molecule type" value="Genomic_DNA"/>
</dbReference>
<evidence type="ECO:0000313" key="3">
    <source>
        <dbReference type="Proteomes" id="UP000078476"/>
    </source>
</evidence>
<dbReference type="STRING" id="980561.A1359_06855"/>
<keyword evidence="3" id="KW-1185">Reference proteome</keyword>
<evidence type="ECO:0000313" key="2">
    <source>
        <dbReference type="EMBL" id="OAI16906.1"/>
    </source>
</evidence>
<dbReference type="Proteomes" id="UP000078476">
    <property type="component" value="Unassembled WGS sequence"/>
</dbReference>
<name>A0A177NFQ2_9GAMM</name>
<proteinExistence type="predicted"/>
<organism evidence="2 3">
    <name type="scientific">Methylomonas lenta</name>
    <dbReference type="NCBI Taxonomy" id="980561"/>
    <lineage>
        <taxon>Bacteria</taxon>
        <taxon>Pseudomonadati</taxon>
        <taxon>Pseudomonadota</taxon>
        <taxon>Gammaproteobacteria</taxon>
        <taxon>Methylococcales</taxon>
        <taxon>Methylococcaceae</taxon>
        <taxon>Methylomonas</taxon>
    </lineage>
</organism>
<feature type="coiled-coil region" evidence="1">
    <location>
        <begin position="207"/>
        <end position="234"/>
    </location>
</feature>
<accession>A0A177NFQ2</accession>
<dbReference type="AlphaFoldDB" id="A0A177NFQ2"/>
<protein>
    <submittedName>
        <fullName evidence="2">Uncharacterized protein</fullName>
    </submittedName>
</protein>
<sequence length="619" mass="69567">MANKIVFNQDVLTEVASFEAPKTTALQNQPLALSLEMQAQNNVFQTQQALNTEVMLSSNFLKYDLTYKPPTKEVFTAPEADQQASIQHIDDLNSVLSRFNLSLKTLQDDLGQEADDSNASLQAKTKAFLNQYKDDPDVVNLFKQELVDGQLKSYRDIFTARKESITALTDDASKLFHSGRLLLKETQSISNLHNQLLLLQRSVLKRLLALRENKQQLAVQITEARQQLDALNRSRLEDVGDYALAQRLVSDDWWQVENKFQQRRSILEGYLGLYYVRVRETAVGSLLPNTLSLRSQSAGDVVPGCPDSDRELPDDLTVFMDTVLDIPLADWRNFQNDANLLPSRVRQTQLFDQRQQRLSSKVSRSLSTNTQQGRLLPLLQINSQILSVFAGKTVLQTLSLQQQLTSAHSILSLEDVLNGSRSLLSGRAQTLQKQLSQASVCMLDLLAGVQPSIRFRWAQLVEDRRLPIEQPERWPNLADVEKADFNRVRTLVELVEWFYRQLSETASDNSRSAITHLLSACVLIAASDDPEQILHGSLQTLPGIFRPGEILRLNLNREAAPGTQLQLLDAQRQVVGMMRVDDHDQNGAVATLMQIYQPISVREGLSVSGKVALGRAVVM</sequence>
<gene>
    <name evidence="2" type="ORF">A1359_06855</name>
</gene>
<dbReference type="OrthoDB" id="5572895at2"/>
<evidence type="ECO:0000256" key="1">
    <source>
        <dbReference type="SAM" id="Coils"/>
    </source>
</evidence>
<dbReference type="RefSeq" id="WP_066980632.1">
    <property type="nucleotide sequence ID" value="NZ_LUUI01000092.1"/>
</dbReference>
<keyword evidence="1" id="KW-0175">Coiled coil</keyword>
<comment type="caution">
    <text evidence="2">The sequence shown here is derived from an EMBL/GenBank/DDBJ whole genome shotgun (WGS) entry which is preliminary data.</text>
</comment>
<reference evidence="2 3" key="1">
    <citation type="submission" date="2016-03" db="EMBL/GenBank/DDBJ databases">
        <authorList>
            <person name="Ploux O."/>
        </authorList>
    </citation>
    <scope>NUCLEOTIDE SEQUENCE [LARGE SCALE GENOMIC DNA]</scope>
    <source>
        <strain evidence="2 3">R-45370</strain>
    </source>
</reference>